<proteinExistence type="predicted"/>
<keyword evidence="1" id="KW-0732">Signal</keyword>
<dbReference type="AlphaFoldDB" id="A0A3M7QV20"/>
<organism evidence="2 3">
    <name type="scientific">Brachionus plicatilis</name>
    <name type="common">Marine rotifer</name>
    <name type="synonym">Brachionus muelleri</name>
    <dbReference type="NCBI Taxonomy" id="10195"/>
    <lineage>
        <taxon>Eukaryota</taxon>
        <taxon>Metazoa</taxon>
        <taxon>Spiralia</taxon>
        <taxon>Gnathifera</taxon>
        <taxon>Rotifera</taxon>
        <taxon>Eurotatoria</taxon>
        <taxon>Monogononta</taxon>
        <taxon>Pseudotrocha</taxon>
        <taxon>Ploima</taxon>
        <taxon>Brachionidae</taxon>
        <taxon>Brachionus</taxon>
    </lineage>
</organism>
<gene>
    <name evidence="2" type="ORF">BpHYR1_017290</name>
</gene>
<name>A0A3M7QV20_BRAPC</name>
<comment type="caution">
    <text evidence="2">The sequence shown here is derived from an EMBL/GenBank/DDBJ whole genome shotgun (WGS) entry which is preliminary data.</text>
</comment>
<evidence type="ECO:0008006" key="4">
    <source>
        <dbReference type="Google" id="ProtNLM"/>
    </source>
</evidence>
<evidence type="ECO:0000313" key="2">
    <source>
        <dbReference type="EMBL" id="RNA15133.1"/>
    </source>
</evidence>
<evidence type="ECO:0000313" key="3">
    <source>
        <dbReference type="Proteomes" id="UP000276133"/>
    </source>
</evidence>
<evidence type="ECO:0000256" key="1">
    <source>
        <dbReference type="SAM" id="SignalP"/>
    </source>
</evidence>
<protein>
    <recommendedName>
        <fullName evidence="4">Secreted protein</fullName>
    </recommendedName>
</protein>
<accession>A0A3M7QV20</accession>
<feature type="chain" id="PRO_5018304673" description="Secreted protein" evidence="1">
    <location>
        <begin position="20"/>
        <end position="124"/>
    </location>
</feature>
<feature type="signal peptide" evidence="1">
    <location>
        <begin position="1"/>
        <end position="19"/>
    </location>
</feature>
<dbReference type="Proteomes" id="UP000276133">
    <property type="component" value="Unassembled WGS sequence"/>
</dbReference>
<dbReference type="EMBL" id="REGN01005037">
    <property type="protein sequence ID" value="RNA15133.1"/>
    <property type="molecule type" value="Genomic_DNA"/>
</dbReference>
<keyword evidence="3" id="KW-1185">Reference proteome</keyword>
<reference evidence="2 3" key="1">
    <citation type="journal article" date="2018" name="Sci. Rep.">
        <title>Genomic signatures of local adaptation to the degree of environmental predictability in rotifers.</title>
        <authorList>
            <person name="Franch-Gras L."/>
            <person name="Hahn C."/>
            <person name="Garcia-Roger E.M."/>
            <person name="Carmona M.J."/>
            <person name="Serra M."/>
            <person name="Gomez A."/>
        </authorList>
    </citation>
    <scope>NUCLEOTIDE SEQUENCE [LARGE SCALE GENOMIC DNA]</scope>
    <source>
        <strain evidence="2">HYR1</strain>
    </source>
</reference>
<sequence>MFSFLLPIVLLLLEDEVRTYENDWMCVCIRKHTVCAQPTLVSIPTATSALTSPSITVLHHPAFVFRSHAHSTPKTMLHSQPTSTYLLLSENAFSSDSNTQNEMTKLECVCVWSSCFYSTQIHLS</sequence>